<evidence type="ECO:0000256" key="9">
    <source>
        <dbReference type="SAM" id="MobiDB-lite"/>
    </source>
</evidence>
<proteinExistence type="inferred from homology"/>
<comment type="subcellular location">
    <subcellularLocation>
        <location evidence="1 8">Cell membrane</location>
        <topology evidence="1 8">Multi-pass membrane protein</topology>
    </subcellularLocation>
</comment>
<evidence type="ECO:0000256" key="2">
    <source>
        <dbReference type="ARBA" id="ARBA00007651"/>
    </source>
</evidence>
<comment type="similarity">
    <text evidence="2 8">Belongs to the Casparian strip membrane proteins (CASP) family.</text>
</comment>
<dbReference type="InterPro" id="IPR006459">
    <property type="entry name" value="CASP/CASPL"/>
</dbReference>
<dbReference type="Pfam" id="PF04535">
    <property type="entry name" value="CASP_dom"/>
    <property type="match status" value="1"/>
</dbReference>
<keyword evidence="6 8" id="KW-1133">Transmembrane helix</keyword>
<evidence type="ECO:0000256" key="6">
    <source>
        <dbReference type="ARBA" id="ARBA00022989"/>
    </source>
</evidence>
<reference evidence="12" key="1">
    <citation type="journal article" date="2018" name="Gigascience">
        <title>Genome assembly of the Pink Ipe (Handroanthus impetiginosus, Bignoniaceae), a highly valued, ecologically keystone Neotropical timber forest tree.</title>
        <authorList>
            <person name="Silva-Junior O.B."/>
            <person name="Grattapaglia D."/>
            <person name="Novaes E."/>
            <person name="Collevatti R.G."/>
        </authorList>
    </citation>
    <scope>NUCLEOTIDE SEQUENCE [LARGE SCALE GENOMIC DNA]</scope>
    <source>
        <strain evidence="12">cv. UFG-1</strain>
    </source>
</reference>
<feature type="transmembrane region" description="Helical" evidence="8">
    <location>
        <begin position="88"/>
        <end position="108"/>
    </location>
</feature>
<keyword evidence="12" id="KW-1185">Reference proteome</keyword>
<comment type="subunit">
    <text evidence="3 8">Homodimer and heterodimers.</text>
</comment>
<keyword evidence="7 8" id="KW-0472">Membrane</keyword>
<evidence type="ECO:0000256" key="5">
    <source>
        <dbReference type="ARBA" id="ARBA00022692"/>
    </source>
</evidence>
<evidence type="ECO:0000256" key="3">
    <source>
        <dbReference type="ARBA" id="ARBA00011489"/>
    </source>
</evidence>
<keyword evidence="5 8" id="KW-0812">Transmembrane</keyword>
<feature type="transmembrane region" description="Helical" evidence="8">
    <location>
        <begin position="120"/>
        <end position="146"/>
    </location>
</feature>
<dbReference type="NCBIfam" id="TIGR01569">
    <property type="entry name" value="A_tha_TIGR01569"/>
    <property type="match status" value="1"/>
</dbReference>
<dbReference type="STRING" id="429701.A0A2G9FYZ8"/>
<comment type="caution">
    <text evidence="11">The sequence shown here is derived from an EMBL/GenBank/DDBJ whole genome shotgun (WGS) entry which is preliminary data.</text>
</comment>
<dbReference type="PANTHER" id="PTHR36488">
    <property type="entry name" value="CASP-LIKE PROTEIN 1U1"/>
    <property type="match status" value="1"/>
</dbReference>
<evidence type="ECO:0000256" key="4">
    <source>
        <dbReference type="ARBA" id="ARBA00022475"/>
    </source>
</evidence>
<dbReference type="InterPro" id="IPR006702">
    <property type="entry name" value="CASP_dom"/>
</dbReference>
<dbReference type="GO" id="GO:0005886">
    <property type="term" value="C:plasma membrane"/>
    <property type="evidence" value="ECO:0007669"/>
    <property type="project" value="UniProtKB-SubCell"/>
</dbReference>
<accession>A0A2G9FYZ8</accession>
<name>A0A2G9FYZ8_9LAMI</name>
<dbReference type="AlphaFoldDB" id="A0A2G9FYZ8"/>
<keyword evidence="4 8" id="KW-1003">Cell membrane</keyword>
<sequence length="197" mass="21284">MESEHKASNDGGNESGRTPINGREKESATAYKSKLDLFFRVAAAVLSLTAAAVLGVDKETTTVAVTLIPLLPAVDVQVIAKWHYLSAFVYFLVANIIACVYATISLLLRLSGKRAIAMMILVFDVMIVALLFSSIGAALAIGIIGYKGNSHVRWQKVCNFVGRFCRQSAAAIGLSCVASLIFFLLVLIGILKLYKKR</sequence>
<feature type="transmembrane region" description="Helical" evidence="8">
    <location>
        <begin position="169"/>
        <end position="191"/>
    </location>
</feature>
<dbReference type="EMBL" id="NKXS01008691">
    <property type="protein sequence ID" value="PIM98161.1"/>
    <property type="molecule type" value="Genomic_DNA"/>
</dbReference>
<evidence type="ECO:0000313" key="11">
    <source>
        <dbReference type="EMBL" id="PIM98161.1"/>
    </source>
</evidence>
<dbReference type="PANTHER" id="PTHR36488:SF8">
    <property type="entry name" value="CASP-LIKE PROTEIN 1U1"/>
    <property type="match status" value="1"/>
</dbReference>
<dbReference type="Proteomes" id="UP000231279">
    <property type="component" value="Unassembled WGS sequence"/>
</dbReference>
<evidence type="ECO:0000313" key="12">
    <source>
        <dbReference type="Proteomes" id="UP000231279"/>
    </source>
</evidence>
<feature type="transmembrane region" description="Helical" evidence="8">
    <location>
        <begin position="37"/>
        <end position="56"/>
    </location>
</feature>
<feature type="region of interest" description="Disordered" evidence="9">
    <location>
        <begin position="1"/>
        <end position="24"/>
    </location>
</feature>
<evidence type="ECO:0000259" key="10">
    <source>
        <dbReference type="Pfam" id="PF04535"/>
    </source>
</evidence>
<feature type="domain" description="Casparian strip membrane protein" evidence="10">
    <location>
        <begin position="33"/>
        <end position="180"/>
    </location>
</feature>
<evidence type="ECO:0000256" key="1">
    <source>
        <dbReference type="ARBA" id="ARBA00004651"/>
    </source>
</evidence>
<protein>
    <recommendedName>
        <fullName evidence="8">CASP-like protein</fullName>
    </recommendedName>
</protein>
<dbReference type="InterPro" id="IPR044173">
    <property type="entry name" value="CASPL"/>
</dbReference>
<gene>
    <name evidence="11" type="ORF">CDL12_29360</name>
</gene>
<evidence type="ECO:0000256" key="7">
    <source>
        <dbReference type="ARBA" id="ARBA00023136"/>
    </source>
</evidence>
<dbReference type="OrthoDB" id="913854at2759"/>
<evidence type="ECO:0000256" key="8">
    <source>
        <dbReference type="RuleBase" id="RU361233"/>
    </source>
</evidence>
<organism evidence="11 12">
    <name type="scientific">Handroanthus impetiginosus</name>
    <dbReference type="NCBI Taxonomy" id="429701"/>
    <lineage>
        <taxon>Eukaryota</taxon>
        <taxon>Viridiplantae</taxon>
        <taxon>Streptophyta</taxon>
        <taxon>Embryophyta</taxon>
        <taxon>Tracheophyta</taxon>
        <taxon>Spermatophyta</taxon>
        <taxon>Magnoliopsida</taxon>
        <taxon>eudicotyledons</taxon>
        <taxon>Gunneridae</taxon>
        <taxon>Pentapetalae</taxon>
        <taxon>asterids</taxon>
        <taxon>lamiids</taxon>
        <taxon>Lamiales</taxon>
        <taxon>Bignoniaceae</taxon>
        <taxon>Crescentiina</taxon>
        <taxon>Tabebuia alliance</taxon>
        <taxon>Handroanthus</taxon>
    </lineage>
</organism>